<dbReference type="PANTHER" id="PTHR10454:SF210">
    <property type="entry name" value="CASPASE-2"/>
    <property type="match status" value="1"/>
</dbReference>
<dbReference type="Proteomes" id="UP001519460">
    <property type="component" value="Unassembled WGS sequence"/>
</dbReference>
<gene>
    <name evidence="5" type="ORF">BaRGS_00022702</name>
</gene>
<dbReference type="EMBL" id="JACVVK020000184">
    <property type="protein sequence ID" value="KAK7486093.1"/>
    <property type="molecule type" value="Genomic_DNA"/>
</dbReference>
<protein>
    <submittedName>
        <fullName evidence="5">Uncharacterized protein</fullName>
    </submittedName>
</protein>
<evidence type="ECO:0000259" key="4">
    <source>
        <dbReference type="PROSITE" id="PS50208"/>
    </source>
</evidence>
<dbReference type="CDD" id="cd01671">
    <property type="entry name" value="CARD"/>
    <property type="match status" value="1"/>
</dbReference>
<dbReference type="InterPro" id="IPR011600">
    <property type="entry name" value="Pept_C14_caspase"/>
</dbReference>
<name>A0ABD0KGC1_9CAEN</name>
<dbReference type="InterPro" id="IPR029030">
    <property type="entry name" value="Caspase-like_dom_sf"/>
</dbReference>
<evidence type="ECO:0000259" key="3">
    <source>
        <dbReference type="PROSITE" id="PS50207"/>
    </source>
</evidence>
<feature type="domain" description="Caspase family p20" evidence="4">
    <location>
        <begin position="147"/>
        <end position="231"/>
    </location>
</feature>
<dbReference type="InterPro" id="IPR001309">
    <property type="entry name" value="Pept_C14_p20"/>
</dbReference>
<dbReference type="AlphaFoldDB" id="A0ABD0KGC1"/>
<dbReference type="PRINTS" id="PR00376">
    <property type="entry name" value="IL1BCENZYME"/>
</dbReference>
<dbReference type="InterPro" id="IPR002138">
    <property type="entry name" value="Pept_C14_p10"/>
</dbReference>
<sequence length="361" mass="40616">MAVTPDTGFNDKMLSVLRELRPDLIKQLVISHDLLAHLISKNVFSTDEYILAEHTRSDRVRNDGRPVSLFGNILSQSSSDRSENQITQHLEQQPLGAIPASSMSEQTDFSQSDLDIQRGSGNGIRLLKYYQKRQENPDDVYKMESSPRGKVLIINNKSFDDPRTLYREGTDEDCARLLDLFVNRLHFDACPVAENCTAEEMLVQLSNFARDPQLSQVDACAVIILSHGGEGDTIHGTDGRSIRRIDVAGLQDTSSGHRQVACDPVLEQTPLSGPTYADQYFLCPTVEGFVAYRGPFVQLLCEVFQELADTEHVKDMATQLHRRMRAFRQQARGEVVYSISQDISTLDRHWYLNPPTSTPDT</sequence>
<dbReference type="SUPFAM" id="SSF52129">
    <property type="entry name" value="Caspase-like"/>
    <property type="match status" value="1"/>
</dbReference>
<evidence type="ECO:0000313" key="6">
    <source>
        <dbReference type="Proteomes" id="UP001519460"/>
    </source>
</evidence>
<comment type="caution">
    <text evidence="5">The sequence shown here is derived from an EMBL/GenBank/DDBJ whole genome shotgun (WGS) entry which is preliminary data.</text>
</comment>
<dbReference type="Gene3D" id="3.40.50.1460">
    <property type="match status" value="1"/>
</dbReference>
<accession>A0ABD0KGC1</accession>
<dbReference type="PROSITE" id="PS50207">
    <property type="entry name" value="CASPASE_P10"/>
    <property type="match status" value="1"/>
</dbReference>
<dbReference type="PANTHER" id="PTHR10454">
    <property type="entry name" value="CASPASE"/>
    <property type="match status" value="1"/>
</dbReference>
<organism evidence="5 6">
    <name type="scientific">Batillaria attramentaria</name>
    <dbReference type="NCBI Taxonomy" id="370345"/>
    <lineage>
        <taxon>Eukaryota</taxon>
        <taxon>Metazoa</taxon>
        <taxon>Spiralia</taxon>
        <taxon>Lophotrochozoa</taxon>
        <taxon>Mollusca</taxon>
        <taxon>Gastropoda</taxon>
        <taxon>Caenogastropoda</taxon>
        <taxon>Sorbeoconcha</taxon>
        <taxon>Cerithioidea</taxon>
        <taxon>Batillariidae</taxon>
        <taxon>Batillaria</taxon>
    </lineage>
</organism>
<evidence type="ECO:0000256" key="1">
    <source>
        <dbReference type="ARBA" id="ARBA00010134"/>
    </source>
</evidence>
<dbReference type="InterPro" id="IPR015917">
    <property type="entry name" value="Pept_C14A"/>
</dbReference>
<dbReference type="Pfam" id="PF00656">
    <property type="entry name" value="Peptidase_C14"/>
    <property type="match status" value="1"/>
</dbReference>
<dbReference type="Gene3D" id="3.30.70.1470">
    <property type="entry name" value="Caspase-like"/>
    <property type="match status" value="1"/>
</dbReference>
<feature type="domain" description="Caspase family p10" evidence="3">
    <location>
        <begin position="296"/>
        <end position="354"/>
    </location>
</feature>
<dbReference type="InterPro" id="IPR002398">
    <property type="entry name" value="Pept_C14"/>
</dbReference>
<evidence type="ECO:0000313" key="5">
    <source>
        <dbReference type="EMBL" id="KAK7486093.1"/>
    </source>
</evidence>
<dbReference type="PROSITE" id="PS50208">
    <property type="entry name" value="CASPASE_P20"/>
    <property type="match status" value="1"/>
</dbReference>
<keyword evidence="6" id="KW-1185">Reference proteome</keyword>
<proteinExistence type="inferred from homology"/>
<comment type="similarity">
    <text evidence="1 2">Belongs to the peptidase C14A family.</text>
</comment>
<dbReference type="SMART" id="SM00115">
    <property type="entry name" value="CASc"/>
    <property type="match status" value="1"/>
</dbReference>
<reference evidence="5 6" key="1">
    <citation type="journal article" date="2023" name="Sci. Data">
        <title>Genome assembly of the Korean intertidal mud-creeper Batillaria attramentaria.</title>
        <authorList>
            <person name="Patra A.K."/>
            <person name="Ho P.T."/>
            <person name="Jun S."/>
            <person name="Lee S.J."/>
            <person name="Kim Y."/>
            <person name="Won Y.J."/>
        </authorList>
    </citation>
    <scope>NUCLEOTIDE SEQUENCE [LARGE SCALE GENOMIC DNA]</scope>
    <source>
        <strain evidence="5">Wonlab-2016</strain>
    </source>
</reference>
<evidence type="ECO:0000256" key="2">
    <source>
        <dbReference type="RuleBase" id="RU003971"/>
    </source>
</evidence>